<dbReference type="GO" id="GO:0005737">
    <property type="term" value="C:cytoplasm"/>
    <property type="evidence" value="ECO:0007669"/>
    <property type="project" value="TreeGrafter"/>
</dbReference>
<feature type="domain" description="THIF-type NAD/FAD binding fold" evidence="2">
    <location>
        <begin position="29"/>
        <end position="355"/>
    </location>
</feature>
<proteinExistence type="inferred from homology"/>
<evidence type="ECO:0000259" key="2">
    <source>
        <dbReference type="Pfam" id="PF00899"/>
    </source>
</evidence>
<evidence type="ECO:0000313" key="4">
    <source>
        <dbReference type="Proteomes" id="UP000887116"/>
    </source>
</evidence>
<dbReference type="GO" id="GO:0016925">
    <property type="term" value="P:protein sumoylation"/>
    <property type="evidence" value="ECO:0007669"/>
    <property type="project" value="TreeGrafter"/>
</dbReference>
<comment type="caution">
    <text evidence="3">The sequence shown here is derived from an EMBL/GenBank/DDBJ whole genome shotgun (WGS) entry which is preliminary data.</text>
</comment>
<sequence length="366" mass="40863">MGVKQDRETSEMSKDNFAYPITEDEAALYDRQILLWGLQCQRRLIDSRILIIGLNGLGAEVVKNLTLSGVKYITIMDETPVPISYSCSQFFISGCKVNQGRAKASKAAIQELNPNVEIQIDSEHIITKTESFYAQFHAVFATDCPLSVLVRVNKMCHSKNVPFYCGDTWGFYGYGFLDLLKHSYSRIRLAKEEKALLNITLDYCPLGPALGVKIGAGSNRNINKVFVLMNVMNNFREMNNRCLNPENRETEIEELKSVRNFTLLNLGCLENKVSDEMLGKLFPVITDSFLSGLKSLLHIYHDNKSDVTHHMRLLCAFGELSPVCAAVGGVIANEIIKGITGKNDPIHNFFLFDGETCTGAVETIIA</sequence>
<comment type="similarity">
    <text evidence="1">Belongs to the ubiquitin-activating E1 family.</text>
</comment>
<gene>
    <name evidence="3" type="primary">sae1</name>
    <name evidence="3" type="ORF">TNCT_449792</name>
</gene>
<dbReference type="Pfam" id="PF00899">
    <property type="entry name" value="ThiF"/>
    <property type="match status" value="1"/>
</dbReference>
<dbReference type="InterPro" id="IPR000594">
    <property type="entry name" value="ThiF_NAD_FAD-bd"/>
</dbReference>
<dbReference type="AlphaFoldDB" id="A0A8X6M483"/>
<name>A0A8X6M483_TRICU</name>
<dbReference type="InterPro" id="IPR045886">
    <property type="entry name" value="ThiF/MoeB/HesA"/>
</dbReference>
<keyword evidence="4" id="KW-1185">Reference proteome</keyword>
<dbReference type="EMBL" id="BMAO01029410">
    <property type="protein sequence ID" value="GFR31437.1"/>
    <property type="molecule type" value="Genomic_DNA"/>
</dbReference>
<dbReference type="GO" id="GO:0019948">
    <property type="term" value="F:SUMO activating enzyme activity"/>
    <property type="evidence" value="ECO:0007669"/>
    <property type="project" value="TreeGrafter"/>
</dbReference>
<evidence type="ECO:0000313" key="3">
    <source>
        <dbReference type="EMBL" id="GFR31437.1"/>
    </source>
</evidence>
<dbReference type="OrthoDB" id="412647at2759"/>
<dbReference type="Gene3D" id="3.40.50.720">
    <property type="entry name" value="NAD(P)-binding Rossmann-like Domain"/>
    <property type="match status" value="1"/>
</dbReference>
<evidence type="ECO:0000256" key="1">
    <source>
        <dbReference type="ARBA" id="ARBA00005673"/>
    </source>
</evidence>
<dbReference type="InterPro" id="IPR035985">
    <property type="entry name" value="Ubiquitin-activating_enz"/>
</dbReference>
<accession>A0A8X6M483</accession>
<dbReference type="PANTHER" id="PTHR10953:SF162">
    <property type="entry name" value="SUMO-ACTIVATING ENZYME SUBUNIT 1"/>
    <property type="match status" value="1"/>
</dbReference>
<reference evidence="3" key="1">
    <citation type="submission" date="2020-07" db="EMBL/GenBank/DDBJ databases">
        <title>Multicomponent nature underlies the extraordinary mechanical properties of spider dragline silk.</title>
        <authorList>
            <person name="Kono N."/>
            <person name="Nakamura H."/>
            <person name="Mori M."/>
            <person name="Yoshida Y."/>
            <person name="Ohtoshi R."/>
            <person name="Malay A.D."/>
            <person name="Moran D.A.P."/>
            <person name="Tomita M."/>
            <person name="Numata K."/>
            <person name="Arakawa K."/>
        </authorList>
    </citation>
    <scope>NUCLEOTIDE SEQUENCE</scope>
</reference>
<dbReference type="GO" id="GO:0031510">
    <property type="term" value="C:SUMO activating enzyme complex"/>
    <property type="evidence" value="ECO:0007669"/>
    <property type="project" value="TreeGrafter"/>
</dbReference>
<organism evidence="3 4">
    <name type="scientific">Trichonephila clavata</name>
    <name type="common">Joro spider</name>
    <name type="synonym">Nephila clavata</name>
    <dbReference type="NCBI Taxonomy" id="2740835"/>
    <lineage>
        <taxon>Eukaryota</taxon>
        <taxon>Metazoa</taxon>
        <taxon>Ecdysozoa</taxon>
        <taxon>Arthropoda</taxon>
        <taxon>Chelicerata</taxon>
        <taxon>Arachnida</taxon>
        <taxon>Araneae</taxon>
        <taxon>Araneomorphae</taxon>
        <taxon>Entelegynae</taxon>
        <taxon>Araneoidea</taxon>
        <taxon>Nephilidae</taxon>
        <taxon>Trichonephila</taxon>
    </lineage>
</organism>
<dbReference type="Proteomes" id="UP000887116">
    <property type="component" value="Unassembled WGS sequence"/>
</dbReference>
<protein>
    <submittedName>
        <fullName evidence="3">SUMO-activating enzyme subunit 1</fullName>
    </submittedName>
</protein>
<dbReference type="PANTHER" id="PTHR10953">
    <property type="entry name" value="UBIQUITIN-ACTIVATING ENZYME E1"/>
    <property type="match status" value="1"/>
</dbReference>
<dbReference type="SUPFAM" id="SSF69572">
    <property type="entry name" value="Activating enzymes of the ubiquitin-like proteins"/>
    <property type="match status" value="1"/>
</dbReference>